<dbReference type="RefSeq" id="WP_188495247.1">
    <property type="nucleotide sequence ID" value="NZ_BMFV01000001.1"/>
</dbReference>
<dbReference type="InterPro" id="IPR025953">
    <property type="entry name" value="YlbD_coat"/>
</dbReference>
<feature type="compositionally biased region" description="Low complexity" evidence="1">
    <location>
        <begin position="107"/>
        <end position="116"/>
    </location>
</feature>
<evidence type="ECO:0000313" key="2">
    <source>
        <dbReference type="EMBL" id="GGH74398.1"/>
    </source>
</evidence>
<proteinExistence type="predicted"/>
<keyword evidence="3" id="KW-1185">Reference proteome</keyword>
<accession>A0A8J3EKD1</accession>
<evidence type="ECO:0000256" key="1">
    <source>
        <dbReference type="SAM" id="MobiDB-lite"/>
    </source>
</evidence>
<reference evidence="2" key="1">
    <citation type="journal article" date="2014" name="Int. J. Syst. Evol. Microbiol.">
        <title>Complete genome sequence of Corynebacterium casei LMG S-19264T (=DSM 44701T), isolated from a smear-ripened cheese.</title>
        <authorList>
            <consortium name="US DOE Joint Genome Institute (JGI-PGF)"/>
            <person name="Walter F."/>
            <person name="Albersmeier A."/>
            <person name="Kalinowski J."/>
            <person name="Ruckert C."/>
        </authorList>
    </citation>
    <scope>NUCLEOTIDE SEQUENCE</scope>
    <source>
        <strain evidence="2">CGMCC 1.12777</strain>
    </source>
</reference>
<name>A0A8J3EKD1_9BACL</name>
<comment type="caution">
    <text evidence="2">The sequence shown here is derived from an EMBL/GenBank/DDBJ whole genome shotgun (WGS) entry which is preliminary data.</text>
</comment>
<protein>
    <recommendedName>
        <fullName evidence="4">Coat protein</fullName>
    </recommendedName>
</protein>
<reference evidence="2" key="2">
    <citation type="submission" date="2020-09" db="EMBL/GenBank/DDBJ databases">
        <authorList>
            <person name="Sun Q."/>
            <person name="Zhou Y."/>
        </authorList>
    </citation>
    <scope>NUCLEOTIDE SEQUENCE</scope>
    <source>
        <strain evidence="2">CGMCC 1.12777</strain>
    </source>
</reference>
<evidence type="ECO:0000313" key="3">
    <source>
        <dbReference type="Proteomes" id="UP000656813"/>
    </source>
</evidence>
<dbReference type="Pfam" id="PF14071">
    <property type="entry name" value="YlbD_coat"/>
    <property type="match status" value="1"/>
</dbReference>
<dbReference type="AlphaFoldDB" id="A0A8J3EKD1"/>
<gene>
    <name evidence="2" type="ORF">GCM10007096_02590</name>
</gene>
<evidence type="ECO:0008006" key="4">
    <source>
        <dbReference type="Google" id="ProtNLM"/>
    </source>
</evidence>
<sequence length="141" mass="16405">MANKKSESIEEFKVFVKKHPELVKGIKKEGKSWKDIFDEWLLFGEDHEIWEQYGIKRDEPKKKPKGAAELMRVFDFIGNLDAKEMQERLDQVNGVLTNIQDLIVQFQPESSPSPQQNYPLNQWPTGNGGSPQQAPPYFRRD</sequence>
<feature type="region of interest" description="Disordered" evidence="1">
    <location>
        <begin position="107"/>
        <end position="141"/>
    </location>
</feature>
<organism evidence="2 3">
    <name type="scientific">Pullulanibacillus pueri</name>
    <dbReference type="NCBI Taxonomy" id="1437324"/>
    <lineage>
        <taxon>Bacteria</taxon>
        <taxon>Bacillati</taxon>
        <taxon>Bacillota</taxon>
        <taxon>Bacilli</taxon>
        <taxon>Bacillales</taxon>
        <taxon>Sporolactobacillaceae</taxon>
        <taxon>Pullulanibacillus</taxon>
    </lineage>
</organism>
<dbReference type="EMBL" id="BMFV01000001">
    <property type="protein sequence ID" value="GGH74398.1"/>
    <property type="molecule type" value="Genomic_DNA"/>
</dbReference>
<dbReference type="Proteomes" id="UP000656813">
    <property type="component" value="Unassembled WGS sequence"/>
</dbReference>